<comment type="caution">
    <text evidence="1">The sequence shown here is derived from an EMBL/GenBank/DDBJ whole genome shotgun (WGS) entry which is preliminary data.</text>
</comment>
<organism evidence="1 2">
    <name type="scientific">Protopolystoma xenopodis</name>
    <dbReference type="NCBI Taxonomy" id="117903"/>
    <lineage>
        <taxon>Eukaryota</taxon>
        <taxon>Metazoa</taxon>
        <taxon>Spiralia</taxon>
        <taxon>Lophotrochozoa</taxon>
        <taxon>Platyhelminthes</taxon>
        <taxon>Monogenea</taxon>
        <taxon>Polyopisthocotylea</taxon>
        <taxon>Polystomatidea</taxon>
        <taxon>Polystomatidae</taxon>
        <taxon>Protopolystoma</taxon>
    </lineage>
</organism>
<keyword evidence="2" id="KW-1185">Reference proteome</keyword>
<dbReference type="AlphaFoldDB" id="A0A3S4ZUI4"/>
<proteinExistence type="predicted"/>
<reference evidence="1" key="1">
    <citation type="submission" date="2018-11" db="EMBL/GenBank/DDBJ databases">
        <authorList>
            <consortium name="Pathogen Informatics"/>
        </authorList>
    </citation>
    <scope>NUCLEOTIDE SEQUENCE</scope>
</reference>
<sequence>MLVVIIPIVGLWTWYSARLFIGGESCHSPHQATTHQRGKFIHSLDLSSFKFLCYHSSSCPCTSTLLSHSRPITPSFLLIFSSSRGVPLSPHLLFSYPPPIRVADPIRASHPDLLHRPVDSLLIFLVGRFQPVPVPNYVLFRALFLKPSVAREQSPHRA</sequence>
<evidence type="ECO:0000313" key="2">
    <source>
        <dbReference type="Proteomes" id="UP000784294"/>
    </source>
</evidence>
<evidence type="ECO:0000313" key="1">
    <source>
        <dbReference type="EMBL" id="VEL20156.1"/>
    </source>
</evidence>
<protein>
    <submittedName>
        <fullName evidence="1">Uncharacterized protein</fullName>
    </submittedName>
</protein>
<dbReference type="EMBL" id="CAAALY010045028">
    <property type="protein sequence ID" value="VEL20156.1"/>
    <property type="molecule type" value="Genomic_DNA"/>
</dbReference>
<accession>A0A3S4ZUI4</accession>
<gene>
    <name evidence="1" type="ORF">PXEA_LOCUS13596</name>
</gene>
<name>A0A3S4ZUI4_9PLAT</name>
<dbReference type="Proteomes" id="UP000784294">
    <property type="component" value="Unassembled WGS sequence"/>
</dbReference>